<evidence type="ECO:0000313" key="2">
    <source>
        <dbReference type="Proteomes" id="UP000831701"/>
    </source>
</evidence>
<organism evidence="1 2">
    <name type="scientific">Scortum barcoo</name>
    <name type="common">barcoo grunter</name>
    <dbReference type="NCBI Taxonomy" id="214431"/>
    <lineage>
        <taxon>Eukaryota</taxon>
        <taxon>Metazoa</taxon>
        <taxon>Chordata</taxon>
        <taxon>Craniata</taxon>
        <taxon>Vertebrata</taxon>
        <taxon>Euteleostomi</taxon>
        <taxon>Actinopterygii</taxon>
        <taxon>Neopterygii</taxon>
        <taxon>Teleostei</taxon>
        <taxon>Neoteleostei</taxon>
        <taxon>Acanthomorphata</taxon>
        <taxon>Eupercaria</taxon>
        <taxon>Centrarchiformes</taxon>
        <taxon>Terapontoidei</taxon>
        <taxon>Terapontidae</taxon>
        <taxon>Scortum</taxon>
    </lineage>
</organism>
<accession>A0ACB8XBJ5</accession>
<proteinExistence type="predicted"/>
<evidence type="ECO:0000313" key="1">
    <source>
        <dbReference type="EMBL" id="KAI3376897.1"/>
    </source>
</evidence>
<protein>
    <submittedName>
        <fullName evidence="1">Uncharacterized protein</fullName>
    </submittedName>
</protein>
<sequence>MSWTLIWVKREAAELSTDHHLVVSWIRWQRRKLDRPGRPKRIVREVFQACPTGRRRPWGRPRTRWRDHVSRLAWERLGVPPEELEEVSGILCSLIETLHESSTSTDTTIRLFIFIIFIFTSIFFCL</sequence>
<name>A0ACB8XBJ5_9TELE</name>
<reference evidence="1" key="1">
    <citation type="submission" date="2022-04" db="EMBL/GenBank/DDBJ databases">
        <title>Jade perch genome.</title>
        <authorList>
            <person name="Chao B."/>
        </authorList>
    </citation>
    <scope>NUCLEOTIDE SEQUENCE</scope>
    <source>
        <strain evidence="1">CB-2022</strain>
    </source>
</reference>
<dbReference type="EMBL" id="CM041531">
    <property type="protein sequence ID" value="KAI3376897.1"/>
    <property type="molecule type" value="Genomic_DNA"/>
</dbReference>
<keyword evidence="2" id="KW-1185">Reference proteome</keyword>
<gene>
    <name evidence="1" type="ORF">L3Q82_000012</name>
</gene>
<comment type="caution">
    <text evidence="1">The sequence shown here is derived from an EMBL/GenBank/DDBJ whole genome shotgun (WGS) entry which is preliminary data.</text>
</comment>
<dbReference type="Proteomes" id="UP000831701">
    <property type="component" value="Chromosome 1"/>
</dbReference>